<organism evidence="4 5">
    <name type="scientific">Chloropicon primus</name>
    <dbReference type="NCBI Taxonomy" id="1764295"/>
    <lineage>
        <taxon>Eukaryota</taxon>
        <taxon>Viridiplantae</taxon>
        <taxon>Chlorophyta</taxon>
        <taxon>Chloropicophyceae</taxon>
        <taxon>Chloropicales</taxon>
        <taxon>Chloropicaceae</taxon>
        <taxon>Chloropicon</taxon>
    </lineage>
</organism>
<name>A0A5B8MUA5_9CHLO</name>
<evidence type="ECO:0000256" key="1">
    <source>
        <dbReference type="ARBA" id="ARBA00022679"/>
    </source>
</evidence>
<evidence type="ECO:0000256" key="2">
    <source>
        <dbReference type="SAM" id="MobiDB-lite"/>
    </source>
</evidence>
<dbReference type="OrthoDB" id="66144at2759"/>
<proteinExistence type="predicted"/>
<dbReference type="Gene3D" id="3.40.50.150">
    <property type="entry name" value="Vaccinia Virus protein VP39"/>
    <property type="match status" value="1"/>
</dbReference>
<keyword evidence="4" id="KW-0489">Methyltransferase</keyword>
<dbReference type="InterPro" id="IPR041698">
    <property type="entry name" value="Methyltransf_25"/>
</dbReference>
<protein>
    <submittedName>
        <fullName evidence="4">S-adenosyl-L-methionine-dependent methyltransferase</fullName>
    </submittedName>
</protein>
<keyword evidence="1 4" id="KW-0808">Transferase</keyword>
<dbReference type="Proteomes" id="UP000316726">
    <property type="component" value="Chromosome 9"/>
</dbReference>
<dbReference type="SUPFAM" id="SSF53335">
    <property type="entry name" value="S-adenosyl-L-methionine-dependent methyltransferases"/>
    <property type="match status" value="1"/>
</dbReference>
<evidence type="ECO:0000313" key="4">
    <source>
        <dbReference type="EMBL" id="QDZ23020.1"/>
    </source>
</evidence>
<sequence>MKWFVGPSRGAKRFAWLSCGQRWCDGSVGQALASSERSWRAQLSVSRHCKGLAEASSLNRSSEGRGTKAAAAAEAVGERGPPKGKTLYDLPHLYDKVFGWRDYSSEADFIARVIEGSRGSGAWSKPGSVLDLGCGTGRHCIALAMKGYSVTGLDSSSPMLDYARRRVEEAGASLSVEFVQQDMTDFSIGPGKTFSAVTLLLGTLSHIHSNDQVVKCLSRARDHLEKDGVVVLELAHPSQLFSLPLELGTEAWDVKEVRTEGEEEAEDVVVQYGEEDDLFDPVSQVLTRTVSVKHPKKKKKFRGRKPLKVLDELPLEEEVEQRFFTCQEIRLLAELGGLKVVQMYGDMAESCVLGTDQDEEFRMVVVLKRKD</sequence>
<keyword evidence="5" id="KW-1185">Reference proteome</keyword>
<dbReference type="Gene3D" id="2.20.25.110">
    <property type="entry name" value="S-adenosyl-L-methionine-dependent methyltransferases"/>
    <property type="match status" value="1"/>
</dbReference>
<dbReference type="AlphaFoldDB" id="A0A5B8MUA5"/>
<dbReference type="GO" id="GO:0008168">
    <property type="term" value="F:methyltransferase activity"/>
    <property type="evidence" value="ECO:0007669"/>
    <property type="project" value="UniProtKB-KW"/>
</dbReference>
<dbReference type="EMBL" id="CP031042">
    <property type="protein sequence ID" value="QDZ23020.1"/>
    <property type="molecule type" value="Genomic_DNA"/>
</dbReference>
<dbReference type="GO" id="GO:0032259">
    <property type="term" value="P:methylation"/>
    <property type="evidence" value="ECO:0007669"/>
    <property type="project" value="UniProtKB-KW"/>
</dbReference>
<dbReference type="CDD" id="cd02440">
    <property type="entry name" value="AdoMet_MTases"/>
    <property type="match status" value="1"/>
</dbReference>
<accession>A0A5B8MUA5</accession>
<dbReference type="InterPro" id="IPR029063">
    <property type="entry name" value="SAM-dependent_MTases_sf"/>
</dbReference>
<feature type="domain" description="Methyltransferase" evidence="3">
    <location>
        <begin position="129"/>
        <end position="228"/>
    </location>
</feature>
<reference evidence="4 5" key="1">
    <citation type="submission" date="2018-07" db="EMBL/GenBank/DDBJ databases">
        <title>The complete nuclear genome of the prasinophyte Chloropicon primus (CCMP1205).</title>
        <authorList>
            <person name="Pombert J.-F."/>
            <person name="Otis C."/>
            <person name="Turmel M."/>
            <person name="Lemieux C."/>
        </authorList>
    </citation>
    <scope>NUCLEOTIDE SEQUENCE [LARGE SCALE GENOMIC DNA]</scope>
    <source>
        <strain evidence="4 5">CCMP1205</strain>
    </source>
</reference>
<evidence type="ECO:0000259" key="3">
    <source>
        <dbReference type="Pfam" id="PF13649"/>
    </source>
</evidence>
<feature type="region of interest" description="Disordered" evidence="2">
    <location>
        <begin position="57"/>
        <end position="79"/>
    </location>
</feature>
<dbReference type="PANTHER" id="PTHR43861">
    <property type="entry name" value="TRANS-ACONITATE 2-METHYLTRANSFERASE-RELATED"/>
    <property type="match status" value="1"/>
</dbReference>
<gene>
    <name evidence="4" type="ORF">A3770_09p55380</name>
</gene>
<evidence type="ECO:0000313" key="5">
    <source>
        <dbReference type="Proteomes" id="UP000316726"/>
    </source>
</evidence>
<dbReference type="Pfam" id="PF13649">
    <property type="entry name" value="Methyltransf_25"/>
    <property type="match status" value="1"/>
</dbReference>